<organism evidence="1 2">
    <name type="scientific">Bartonella ancashensis</name>
    <dbReference type="NCBI Taxonomy" id="1318743"/>
    <lineage>
        <taxon>Bacteria</taxon>
        <taxon>Pseudomonadati</taxon>
        <taxon>Pseudomonadota</taxon>
        <taxon>Alphaproteobacteria</taxon>
        <taxon>Hyphomicrobiales</taxon>
        <taxon>Bartonellaceae</taxon>
        <taxon>Bartonella</taxon>
    </lineage>
</organism>
<dbReference type="PATRIC" id="fig|1318743.3.peg.216"/>
<keyword evidence="2" id="KW-1185">Reference proteome</keyword>
<sequence length="53" mass="6131">MIRNGNYKELSESIGTSVKHAKKIAETVRNTQNAHKQTQIFRRKQSRLMMIAS</sequence>
<gene>
    <name evidence="1" type="ORF">PU02_0207</name>
</gene>
<protein>
    <submittedName>
        <fullName evidence="1">Uncharacterized protein</fullName>
    </submittedName>
</protein>
<dbReference type="AlphaFoldDB" id="A0A0M3T2K8"/>
<dbReference type="RefSeq" id="WP_158404011.1">
    <property type="nucleotide sequence ID" value="NZ_CP010401.1"/>
</dbReference>
<evidence type="ECO:0000313" key="2">
    <source>
        <dbReference type="Proteomes" id="UP000057213"/>
    </source>
</evidence>
<accession>A0A0M3T2K8</accession>
<proteinExistence type="predicted"/>
<dbReference type="EMBL" id="CP010401">
    <property type="protein sequence ID" value="ALE03021.1"/>
    <property type="molecule type" value="Genomic_DNA"/>
</dbReference>
<dbReference type="KEGG" id="banc:PU02_0207"/>
<reference evidence="1 2" key="1">
    <citation type="journal article" date="2015" name="Genome Announc.">
        <title>Complete Genome Sequence of Bartonella ancashensis Strain 20.00, Isolated from the Blood of a Patient with Verruga Peruana.</title>
        <authorList>
            <person name="Hang J."/>
            <person name="Mullins K.E."/>
            <person name="Clifford R.J."/>
            <person name="Onmus-Leone F."/>
            <person name="Yang Y."/>
            <person name="Jiang J."/>
            <person name="Leguia M."/>
            <person name="Kasper M.R."/>
            <person name="Maguina C."/>
            <person name="Lesho E.P."/>
            <person name="Jarman R.G."/>
            <person name="Richards A.L."/>
            <person name="Blazes D."/>
        </authorList>
    </citation>
    <scope>NUCLEOTIDE SEQUENCE [LARGE SCALE GENOMIC DNA]</scope>
    <source>
        <strain evidence="1 2">20.00</strain>
    </source>
</reference>
<evidence type="ECO:0000313" key="1">
    <source>
        <dbReference type="EMBL" id="ALE03021.1"/>
    </source>
</evidence>
<name>A0A0M3T2K8_9HYPH</name>
<dbReference type="Proteomes" id="UP000057213">
    <property type="component" value="Chromosome"/>
</dbReference>